<feature type="region of interest" description="Disordered" evidence="1">
    <location>
        <begin position="338"/>
        <end position="388"/>
    </location>
</feature>
<feature type="compositionally biased region" description="Polar residues" evidence="1">
    <location>
        <begin position="338"/>
        <end position="365"/>
    </location>
</feature>
<evidence type="ECO:0000313" key="3">
    <source>
        <dbReference type="EMBL" id="PSH61906.1"/>
    </source>
</evidence>
<dbReference type="Gene3D" id="3.30.750.140">
    <property type="match status" value="1"/>
</dbReference>
<comment type="caution">
    <text evidence="3">The sequence shown here is derived from an EMBL/GenBank/DDBJ whole genome shotgun (WGS) entry which is preliminary data.</text>
</comment>
<evidence type="ECO:0000313" key="4">
    <source>
        <dbReference type="Proteomes" id="UP000241764"/>
    </source>
</evidence>
<dbReference type="Proteomes" id="UP000241764">
    <property type="component" value="Unassembled WGS sequence"/>
</dbReference>
<accession>A0A2P7B624</accession>
<organism evidence="3 4">
    <name type="scientific">Phyllobacterium sophorae</name>
    <dbReference type="NCBI Taxonomy" id="1520277"/>
    <lineage>
        <taxon>Bacteria</taxon>
        <taxon>Pseudomonadati</taxon>
        <taxon>Pseudomonadota</taxon>
        <taxon>Alphaproteobacteria</taxon>
        <taxon>Hyphomicrobiales</taxon>
        <taxon>Phyllobacteriaceae</taxon>
        <taxon>Phyllobacterium</taxon>
    </lineage>
</organism>
<dbReference type="Pfam" id="PF02120">
    <property type="entry name" value="Flg_hook"/>
    <property type="match status" value="1"/>
</dbReference>
<evidence type="ECO:0000256" key="1">
    <source>
        <dbReference type="SAM" id="MobiDB-lite"/>
    </source>
</evidence>
<proteinExistence type="predicted"/>
<name>A0A2P7B624_9HYPH</name>
<dbReference type="OrthoDB" id="8117459at2"/>
<feature type="region of interest" description="Disordered" evidence="1">
    <location>
        <begin position="139"/>
        <end position="185"/>
    </location>
</feature>
<sequence length="404" mass="42775">MTIGADMPLKSQFEALVRDTGKGSRANDEKMPKQERALDFKTMVKVALPKLKLDRDGASDEEIPAKVDETGEPDQIKSSTVSVQGVFGQTILALEQLLERQRDDQGDQAAAPIKIPESEDAESIISAAKTVPATVDKVKGQEAPFPDDKTASPAQAGTKPMADLPDVEPVPQAVKSRPAPAPVSVGDAVAQVPEARNGKGTTLEQWAAPVMHTSATTPPVSAQAETRLATVPVAVTPQPASRPQVTAVQILSDRTTGAARTLVVQLQPIELGTVTARLRLTPEGMHIQLTAETKAMAEHLAKDHDALGKALQRAGVADDASLVTISVVDRSSAISNTAAGQQNLAGQEQQSSARGNGQSHSGFQETSDDRSTPQQPFGDSLADEREEKLARADMEYNLSRSLVV</sequence>
<feature type="compositionally biased region" description="Basic and acidic residues" evidence="1">
    <location>
        <begin position="139"/>
        <end position="150"/>
    </location>
</feature>
<dbReference type="RefSeq" id="WP_106666079.1">
    <property type="nucleotide sequence ID" value="NZ_PGGM01000011.1"/>
</dbReference>
<protein>
    <recommendedName>
        <fullName evidence="2">Flagellar hook-length control protein-like C-terminal domain-containing protein</fullName>
    </recommendedName>
</protein>
<reference evidence="4" key="1">
    <citation type="submission" date="2017-11" db="EMBL/GenBank/DDBJ databases">
        <authorList>
            <person name="Kuznetsova I."/>
            <person name="Sazanova A."/>
            <person name="Chirak E."/>
            <person name="Safronova V."/>
            <person name="Willems A."/>
        </authorList>
    </citation>
    <scope>NUCLEOTIDE SEQUENCE [LARGE SCALE GENOMIC DNA]</scope>
    <source>
        <strain evidence="4">CCBAU 03422</strain>
    </source>
</reference>
<dbReference type="InterPro" id="IPR038610">
    <property type="entry name" value="FliK-like_C_sf"/>
</dbReference>
<dbReference type="InterPro" id="IPR021136">
    <property type="entry name" value="Flagellar_hook_control-like_C"/>
</dbReference>
<evidence type="ECO:0000259" key="2">
    <source>
        <dbReference type="Pfam" id="PF02120"/>
    </source>
</evidence>
<feature type="domain" description="Flagellar hook-length control protein-like C-terminal" evidence="2">
    <location>
        <begin position="260"/>
        <end position="319"/>
    </location>
</feature>
<gene>
    <name evidence="3" type="ORF">CU103_21555</name>
</gene>
<dbReference type="AlphaFoldDB" id="A0A2P7B624"/>
<dbReference type="EMBL" id="PGGM01000011">
    <property type="protein sequence ID" value="PSH61906.1"/>
    <property type="molecule type" value="Genomic_DNA"/>
</dbReference>
<keyword evidence="4" id="KW-1185">Reference proteome</keyword>